<dbReference type="PROSITE" id="PS51831">
    <property type="entry name" value="HD"/>
    <property type="match status" value="1"/>
</dbReference>
<dbReference type="SUPFAM" id="SSF55781">
    <property type="entry name" value="GAF domain-like"/>
    <property type="match status" value="1"/>
</dbReference>
<dbReference type="InterPro" id="IPR003660">
    <property type="entry name" value="HAMP_dom"/>
</dbReference>
<dbReference type="GO" id="GO:0016787">
    <property type="term" value="F:hydrolase activity"/>
    <property type="evidence" value="ECO:0007669"/>
    <property type="project" value="UniProtKB-KW"/>
</dbReference>
<dbReference type="Pfam" id="PF00672">
    <property type="entry name" value="HAMP"/>
    <property type="match status" value="1"/>
</dbReference>
<evidence type="ECO:0000259" key="4">
    <source>
        <dbReference type="PROSITE" id="PS51832"/>
    </source>
</evidence>
<dbReference type="PROSITE" id="PS51832">
    <property type="entry name" value="HD_GYP"/>
    <property type="match status" value="1"/>
</dbReference>
<dbReference type="InterPro" id="IPR037522">
    <property type="entry name" value="HD_GYP_dom"/>
</dbReference>
<dbReference type="InterPro" id="IPR006675">
    <property type="entry name" value="HDIG_dom"/>
</dbReference>
<feature type="transmembrane region" description="Helical" evidence="1">
    <location>
        <begin position="278"/>
        <end position="295"/>
    </location>
</feature>
<dbReference type="EMBL" id="CAADRM010000116">
    <property type="protein sequence ID" value="VFU16156.1"/>
    <property type="molecule type" value="Genomic_DNA"/>
</dbReference>
<evidence type="ECO:0000259" key="3">
    <source>
        <dbReference type="PROSITE" id="PS51831"/>
    </source>
</evidence>
<sequence>MVFPRTFLKSRLARRVYMLFILCALVPMTILAVISYVQVNRVIMDNELRGLQRNAFSQSMAVFDRMVFLDKELEMIASHLARYPGPGKAPVLDSGGGPLSIHFLGLGVFDHDTGGYIMVAGAEQPQPLIMRQPLHSLPSDTSMVLTDHQGEGPGSVFLIRRIPGRSISSYVIAQIDLEYLFGLYAEEAEEESIRLSILDEGKILFTNLPEDHGESLLKAVPSGDSPSRGFSWTAGSGTYLSSSAPVFLKSKFAGTMWKLVLSEPKEIIHAPGVMFRNIYVPVFFTALLFVLLLSMRQIRKSLIPLERLKESTGMISRGELISHEVIRSGDEFEELSESFNVMAIKLNQQFNTLKAMAGIDRAILSLLDTDKIVETFFSRIGIVLPNDAAGVYIRDSAGSSAWYLYTRGASSRGDTHPNIMIIPLSIPGEDLEPLNRYMEYIVLRKDDGMPAYLDRLSSQDMAMYLILPIRVKESLYAFIVLADRHAKEHSHDYIIHARQIADRMAVAFANASLIDEMNQLNWGTLTALARVVDAKSSWTAGHSERVADLAVEIGRIMGLPEKDLVTLNKAGLLHDIGKVRTPRPILNKPGKLTEEEFDIIRKHPEDSSRILEPITPYRDIIPAVLQHHERFDGKGYPRGLSGESISLCGRILAVADSFDAMVSDRPYRKGKSLDAVLREIREEAGKQFDPLVVDALMQVFKDKEERT</sequence>
<dbReference type="CDD" id="cd06225">
    <property type="entry name" value="HAMP"/>
    <property type="match status" value="1"/>
</dbReference>
<keyword evidence="1" id="KW-0472">Membrane</keyword>
<organism evidence="5">
    <name type="scientific">anaerobic digester metagenome</name>
    <dbReference type="NCBI Taxonomy" id="1263854"/>
    <lineage>
        <taxon>unclassified sequences</taxon>
        <taxon>metagenomes</taxon>
        <taxon>ecological metagenomes</taxon>
    </lineage>
</organism>
<protein>
    <submittedName>
        <fullName evidence="5">Metal dependent phosphohydrolase</fullName>
    </submittedName>
</protein>
<dbReference type="SMART" id="SM00304">
    <property type="entry name" value="HAMP"/>
    <property type="match status" value="1"/>
</dbReference>
<dbReference type="AlphaFoldDB" id="A0A485M8U9"/>
<accession>A0A485M8U9</accession>
<keyword evidence="1" id="KW-0812">Transmembrane</keyword>
<feature type="transmembrane region" description="Helical" evidence="1">
    <location>
        <begin position="16"/>
        <end position="37"/>
    </location>
</feature>
<dbReference type="PANTHER" id="PTHR43155">
    <property type="entry name" value="CYCLIC DI-GMP PHOSPHODIESTERASE PA4108-RELATED"/>
    <property type="match status" value="1"/>
</dbReference>
<dbReference type="SMART" id="SM00471">
    <property type="entry name" value="HDc"/>
    <property type="match status" value="1"/>
</dbReference>
<evidence type="ECO:0000256" key="1">
    <source>
        <dbReference type="SAM" id="Phobius"/>
    </source>
</evidence>
<evidence type="ECO:0000313" key="5">
    <source>
        <dbReference type="EMBL" id="VFU16156.1"/>
    </source>
</evidence>
<name>A0A485M8U9_9ZZZZ</name>
<keyword evidence="5" id="KW-0378">Hydrolase</keyword>
<feature type="domain" description="HAMP" evidence="2">
    <location>
        <begin position="299"/>
        <end position="351"/>
    </location>
</feature>
<dbReference type="Pfam" id="PF13487">
    <property type="entry name" value="HD_5"/>
    <property type="match status" value="1"/>
</dbReference>
<dbReference type="Gene3D" id="6.10.340.10">
    <property type="match status" value="1"/>
</dbReference>
<dbReference type="PROSITE" id="PS50885">
    <property type="entry name" value="HAMP"/>
    <property type="match status" value="1"/>
</dbReference>
<dbReference type="GO" id="GO:0007165">
    <property type="term" value="P:signal transduction"/>
    <property type="evidence" value="ECO:0007669"/>
    <property type="project" value="InterPro"/>
</dbReference>
<dbReference type="Gene3D" id="3.30.450.40">
    <property type="match status" value="1"/>
</dbReference>
<dbReference type="InterPro" id="IPR003607">
    <property type="entry name" value="HD/PDEase_dom"/>
</dbReference>
<reference evidence="5" key="1">
    <citation type="submission" date="2019-03" db="EMBL/GenBank/DDBJ databases">
        <authorList>
            <person name="Hao L."/>
        </authorList>
    </citation>
    <scope>NUCLEOTIDE SEQUENCE</scope>
</reference>
<dbReference type="SUPFAM" id="SSF109604">
    <property type="entry name" value="HD-domain/PDEase-like"/>
    <property type="match status" value="1"/>
</dbReference>
<keyword evidence="1" id="KW-1133">Transmembrane helix</keyword>
<dbReference type="NCBIfam" id="TIGR00277">
    <property type="entry name" value="HDIG"/>
    <property type="match status" value="1"/>
</dbReference>
<dbReference type="CDD" id="cd00077">
    <property type="entry name" value="HDc"/>
    <property type="match status" value="1"/>
</dbReference>
<proteinExistence type="predicted"/>
<dbReference type="Gene3D" id="1.10.3210.10">
    <property type="entry name" value="Hypothetical protein af1432"/>
    <property type="match status" value="1"/>
</dbReference>
<dbReference type="InterPro" id="IPR029016">
    <property type="entry name" value="GAF-like_dom_sf"/>
</dbReference>
<gene>
    <name evidence="5" type="ORF">SCFA_510026</name>
</gene>
<evidence type="ECO:0000259" key="2">
    <source>
        <dbReference type="PROSITE" id="PS50885"/>
    </source>
</evidence>
<feature type="domain" description="HD-GYP" evidence="4">
    <location>
        <begin position="517"/>
        <end position="707"/>
    </location>
</feature>
<dbReference type="GO" id="GO:0016020">
    <property type="term" value="C:membrane"/>
    <property type="evidence" value="ECO:0007669"/>
    <property type="project" value="InterPro"/>
</dbReference>
<feature type="domain" description="HD" evidence="3">
    <location>
        <begin position="539"/>
        <end position="661"/>
    </location>
</feature>
<dbReference type="InterPro" id="IPR006674">
    <property type="entry name" value="HD_domain"/>
</dbReference>
<dbReference type="PANTHER" id="PTHR43155:SF2">
    <property type="entry name" value="CYCLIC DI-GMP PHOSPHODIESTERASE PA4108"/>
    <property type="match status" value="1"/>
</dbReference>